<proteinExistence type="predicted"/>
<organism evidence="2 3">
    <name type="scientific">Mycena sanguinolenta</name>
    <dbReference type="NCBI Taxonomy" id="230812"/>
    <lineage>
        <taxon>Eukaryota</taxon>
        <taxon>Fungi</taxon>
        <taxon>Dikarya</taxon>
        <taxon>Basidiomycota</taxon>
        <taxon>Agaricomycotina</taxon>
        <taxon>Agaricomycetes</taxon>
        <taxon>Agaricomycetidae</taxon>
        <taxon>Agaricales</taxon>
        <taxon>Marasmiineae</taxon>
        <taxon>Mycenaceae</taxon>
        <taxon>Mycena</taxon>
    </lineage>
</organism>
<evidence type="ECO:0000313" key="3">
    <source>
        <dbReference type="Proteomes" id="UP000623467"/>
    </source>
</evidence>
<evidence type="ECO:0000256" key="1">
    <source>
        <dbReference type="SAM" id="MobiDB-lite"/>
    </source>
</evidence>
<name>A0A8H7DGA8_9AGAR</name>
<keyword evidence="3" id="KW-1185">Reference proteome</keyword>
<dbReference type="EMBL" id="JACAZH010000003">
    <property type="protein sequence ID" value="KAF7373300.1"/>
    <property type="molecule type" value="Genomic_DNA"/>
</dbReference>
<dbReference type="AlphaFoldDB" id="A0A8H7DGA8"/>
<gene>
    <name evidence="2" type="ORF">MSAN_00539200</name>
</gene>
<evidence type="ECO:0000313" key="2">
    <source>
        <dbReference type="EMBL" id="KAF7373300.1"/>
    </source>
</evidence>
<reference evidence="2" key="1">
    <citation type="submission" date="2020-05" db="EMBL/GenBank/DDBJ databases">
        <title>Mycena genomes resolve the evolution of fungal bioluminescence.</title>
        <authorList>
            <person name="Tsai I.J."/>
        </authorList>
    </citation>
    <scope>NUCLEOTIDE SEQUENCE</scope>
    <source>
        <strain evidence="2">160909Yilan</strain>
    </source>
</reference>
<dbReference type="Proteomes" id="UP000623467">
    <property type="component" value="Unassembled WGS sequence"/>
</dbReference>
<feature type="region of interest" description="Disordered" evidence="1">
    <location>
        <begin position="1"/>
        <end position="22"/>
    </location>
</feature>
<accession>A0A8H7DGA8</accession>
<comment type="caution">
    <text evidence="2">The sequence shown here is derived from an EMBL/GenBank/DDBJ whole genome shotgun (WGS) entry which is preliminary data.</text>
</comment>
<protein>
    <submittedName>
        <fullName evidence="2">Uncharacterized protein</fullName>
    </submittedName>
</protein>
<feature type="compositionally biased region" description="Polar residues" evidence="1">
    <location>
        <begin position="1"/>
        <end position="18"/>
    </location>
</feature>
<sequence>MHMPTFESQNSKMQQLRPRSQEELAVRGSAGTLVAKVAKKKVPKLTWTLASGRKSAAFLGEWVARAEPVSKWAGRVELARAQ</sequence>